<feature type="compositionally biased region" description="Basic and acidic residues" evidence="1">
    <location>
        <begin position="171"/>
        <end position="192"/>
    </location>
</feature>
<evidence type="ECO:0000313" key="3">
    <source>
        <dbReference type="Proteomes" id="UP000007015"/>
    </source>
</evidence>
<feature type="compositionally biased region" description="Basic and acidic residues" evidence="1">
    <location>
        <begin position="48"/>
        <end position="63"/>
    </location>
</feature>
<dbReference type="EMBL" id="CM000136">
    <property type="protein sequence ID" value="EAY81753.1"/>
    <property type="molecule type" value="Genomic_DNA"/>
</dbReference>
<accession>A2ZGL9</accession>
<sequence length="209" mass="22951">MQNRLILVIRDDNSTKLLSGATTPYFFSKQSTYASKIEAACHCHCDSESGKQDRQGHKVEQRAHRNKKRCHELDDDEDPTLQARTNILNKALDQALELVELSSGVGAVKGGQRAVRGLLLSAEVGQDLLLFTAPRARGRIRRREDGGGRQGGQRRWQEGGHGSACVGARAIPHDGEGGGSDDGSRNDDDGYRDTNPLPSTAWRPRRVLQ</sequence>
<evidence type="ECO:0000256" key="1">
    <source>
        <dbReference type="SAM" id="MobiDB-lite"/>
    </source>
</evidence>
<protein>
    <submittedName>
        <fullName evidence="2">Uncharacterized protein</fullName>
    </submittedName>
</protein>
<organism evidence="2 3">
    <name type="scientific">Oryza sativa subsp. indica</name>
    <name type="common">Rice</name>
    <dbReference type="NCBI Taxonomy" id="39946"/>
    <lineage>
        <taxon>Eukaryota</taxon>
        <taxon>Viridiplantae</taxon>
        <taxon>Streptophyta</taxon>
        <taxon>Embryophyta</taxon>
        <taxon>Tracheophyta</taxon>
        <taxon>Spermatophyta</taxon>
        <taxon>Magnoliopsida</taxon>
        <taxon>Liliopsida</taxon>
        <taxon>Poales</taxon>
        <taxon>Poaceae</taxon>
        <taxon>BOP clade</taxon>
        <taxon>Oryzoideae</taxon>
        <taxon>Oryzeae</taxon>
        <taxon>Oryzinae</taxon>
        <taxon>Oryza</taxon>
        <taxon>Oryza sativa</taxon>
    </lineage>
</organism>
<gene>
    <name evidence="2" type="ORF">OsI_36927</name>
</gene>
<feature type="region of interest" description="Disordered" evidence="1">
    <location>
        <begin position="48"/>
        <end position="77"/>
    </location>
</feature>
<dbReference type="HOGENOM" id="CLU_1317316_0_0_1"/>
<feature type="region of interest" description="Disordered" evidence="1">
    <location>
        <begin position="140"/>
        <end position="209"/>
    </location>
</feature>
<evidence type="ECO:0000313" key="2">
    <source>
        <dbReference type="EMBL" id="EAY81753.1"/>
    </source>
</evidence>
<dbReference type="AlphaFoldDB" id="A2ZGL9"/>
<dbReference type="Proteomes" id="UP000007015">
    <property type="component" value="Chromosome 11"/>
</dbReference>
<dbReference type="Gramene" id="BGIOSGA033585-TA">
    <property type="protein sequence ID" value="BGIOSGA033585-PA"/>
    <property type="gene ID" value="BGIOSGA033585"/>
</dbReference>
<proteinExistence type="predicted"/>
<name>A2ZGL9_ORYSI</name>
<keyword evidence="3" id="KW-1185">Reference proteome</keyword>
<reference evidence="2 3" key="1">
    <citation type="journal article" date="2005" name="PLoS Biol.">
        <title>The genomes of Oryza sativa: a history of duplications.</title>
        <authorList>
            <person name="Yu J."/>
            <person name="Wang J."/>
            <person name="Lin W."/>
            <person name="Li S."/>
            <person name="Li H."/>
            <person name="Zhou J."/>
            <person name="Ni P."/>
            <person name="Dong W."/>
            <person name="Hu S."/>
            <person name="Zeng C."/>
            <person name="Zhang J."/>
            <person name="Zhang Y."/>
            <person name="Li R."/>
            <person name="Xu Z."/>
            <person name="Li S."/>
            <person name="Li X."/>
            <person name="Zheng H."/>
            <person name="Cong L."/>
            <person name="Lin L."/>
            <person name="Yin J."/>
            <person name="Geng J."/>
            <person name="Li G."/>
            <person name="Shi J."/>
            <person name="Liu J."/>
            <person name="Lv H."/>
            <person name="Li J."/>
            <person name="Wang J."/>
            <person name="Deng Y."/>
            <person name="Ran L."/>
            <person name="Shi X."/>
            <person name="Wang X."/>
            <person name="Wu Q."/>
            <person name="Li C."/>
            <person name="Ren X."/>
            <person name="Wang J."/>
            <person name="Wang X."/>
            <person name="Li D."/>
            <person name="Liu D."/>
            <person name="Zhang X."/>
            <person name="Ji Z."/>
            <person name="Zhao W."/>
            <person name="Sun Y."/>
            <person name="Zhang Z."/>
            <person name="Bao J."/>
            <person name="Han Y."/>
            <person name="Dong L."/>
            <person name="Ji J."/>
            <person name="Chen P."/>
            <person name="Wu S."/>
            <person name="Liu J."/>
            <person name="Xiao Y."/>
            <person name="Bu D."/>
            <person name="Tan J."/>
            <person name="Yang L."/>
            <person name="Ye C."/>
            <person name="Zhang J."/>
            <person name="Xu J."/>
            <person name="Zhou Y."/>
            <person name="Yu Y."/>
            <person name="Zhang B."/>
            <person name="Zhuang S."/>
            <person name="Wei H."/>
            <person name="Liu B."/>
            <person name="Lei M."/>
            <person name="Yu H."/>
            <person name="Li Y."/>
            <person name="Xu H."/>
            <person name="Wei S."/>
            <person name="He X."/>
            <person name="Fang L."/>
            <person name="Zhang Z."/>
            <person name="Zhang Y."/>
            <person name="Huang X."/>
            <person name="Su Z."/>
            <person name="Tong W."/>
            <person name="Li J."/>
            <person name="Tong Z."/>
            <person name="Li S."/>
            <person name="Ye J."/>
            <person name="Wang L."/>
            <person name="Fang L."/>
            <person name="Lei T."/>
            <person name="Chen C."/>
            <person name="Chen H."/>
            <person name="Xu Z."/>
            <person name="Li H."/>
            <person name="Huang H."/>
            <person name="Zhang F."/>
            <person name="Xu H."/>
            <person name="Li N."/>
            <person name="Zhao C."/>
            <person name="Li S."/>
            <person name="Dong L."/>
            <person name="Huang Y."/>
            <person name="Li L."/>
            <person name="Xi Y."/>
            <person name="Qi Q."/>
            <person name="Li W."/>
            <person name="Zhang B."/>
            <person name="Hu W."/>
            <person name="Zhang Y."/>
            <person name="Tian X."/>
            <person name="Jiao Y."/>
            <person name="Liang X."/>
            <person name="Jin J."/>
            <person name="Gao L."/>
            <person name="Zheng W."/>
            <person name="Hao B."/>
            <person name="Liu S."/>
            <person name="Wang W."/>
            <person name="Yuan L."/>
            <person name="Cao M."/>
            <person name="McDermott J."/>
            <person name="Samudrala R."/>
            <person name="Wang J."/>
            <person name="Wong G.K."/>
            <person name="Yang H."/>
        </authorList>
    </citation>
    <scope>NUCLEOTIDE SEQUENCE [LARGE SCALE GENOMIC DNA]</scope>
    <source>
        <strain evidence="3">cv. 93-11</strain>
    </source>
</reference>